<feature type="transmembrane region" description="Helical" evidence="1">
    <location>
        <begin position="262"/>
        <end position="283"/>
    </location>
</feature>
<evidence type="ECO:0000256" key="1">
    <source>
        <dbReference type="SAM" id="Phobius"/>
    </source>
</evidence>
<feature type="transmembrane region" description="Helical" evidence="1">
    <location>
        <begin position="303"/>
        <end position="323"/>
    </location>
</feature>
<feature type="transmembrane region" description="Helical" evidence="1">
    <location>
        <begin position="173"/>
        <end position="196"/>
    </location>
</feature>
<organism evidence="2 3">
    <name type="scientific">Candidatus Woesebacteria bacterium RIFCSPHIGHO2_01_FULL_39_28</name>
    <dbReference type="NCBI Taxonomy" id="1802496"/>
    <lineage>
        <taxon>Bacteria</taxon>
        <taxon>Candidatus Woeseibacteriota</taxon>
    </lineage>
</organism>
<dbReference type="EMBL" id="MGGI01000010">
    <property type="protein sequence ID" value="OGM26871.1"/>
    <property type="molecule type" value="Genomic_DNA"/>
</dbReference>
<evidence type="ECO:0000313" key="3">
    <source>
        <dbReference type="Proteomes" id="UP000178851"/>
    </source>
</evidence>
<reference evidence="2 3" key="1">
    <citation type="journal article" date="2016" name="Nat. Commun.">
        <title>Thousands of microbial genomes shed light on interconnected biogeochemical processes in an aquifer system.</title>
        <authorList>
            <person name="Anantharaman K."/>
            <person name="Brown C.T."/>
            <person name="Hug L.A."/>
            <person name="Sharon I."/>
            <person name="Castelle C.J."/>
            <person name="Probst A.J."/>
            <person name="Thomas B.C."/>
            <person name="Singh A."/>
            <person name="Wilkins M.J."/>
            <person name="Karaoz U."/>
            <person name="Brodie E.L."/>
            <person name="Williams K.H."/>
            <person name="Hubbard S.S."/>
            <person name="Banfield J.F."/>
        </authorList>
    </citation>
    <scope>NUCLEOTIDE SEQUENCE [LARGE SCALE GENOMIC DNA]</scope>
</reference>
<feature type="transmembrane region" description="Helical" evidence="1">
    <location>
        <begin position="128"/>
        <end position="161"/>
    </location>
</feature>
<name>A0A1F7YHP4_9BACT</name>
<feature type="transmembrane region" description="Helical" evidence="1">
    <location>
        <begin position="70"/>
        <end position="91"/>
    </location>
</feature>
<dbReference type="AlphaFoldDB" id="A0A1F7YHP4"/>
<feature type="transmembrane region" description="Helical" evidence="1">
    <location>
        <begin position="216"/>
        <end position="235"/>
    </location>
</feature>
<proteinExistence type="predicted"/>
<dbReference type="Proteomes" id="UP000178851">
    <property type="component" value="Unassembled WGS sequence"/>
</dbReference>
<sequence>MDTKKTSRITFLVFPTLFFFLVIFVSNFLLPVGEQHNSLLARSFLDGKLFFINEPLHKWIDTAFFGNHHYWPLGPFPTVILMLPVFLFSFFGKFFYQGYLQFFIVLAVFILVYKISQKLKYSNSDSFFLTFGFSFSSAFLGVSILSWSWWFTQVVTTLLLFLAIHEYLNKKRYLLIGTIFGFIAATRLSALPPVAFFFLEILLGSKKLFTSKLKSFFFLFIPILISLMLLAGYNYQRFGNIFEQGYNYQILLTESLSKAREYGIFSLAHLPTNLYYFLLSVPLPIFRDGVSHVLKFPFVMADPWGMSIFITSPYFIYLFFLKYKDKISKLFLVSIFLTALPILLYYGVGFRQFGYRYSLDFLPFLFWLLIRNYNSKYKKLSNKFKILVLISAFTNLYLFRTLF</sequence>
<feature type="transmembrane region" description="Helical" evidence="1">
    <location>
        <begin position="330"/>
        <end position="348"/>
    </location>
</feature>
<evidence type="ECO:0008006" key="4">
    <source>
        <dbReference type="Google" id="ProtNLM"/>
    </source>
</evidence>
<keyword evidence="1" id="KW-0812">Transmembrane</keyword>
<feature type="transmembrane region" description="Helical" evidence="1">
    <location>
        <begin position="98"/>
        <end position="116"/>
    </location>
</feature>
<comment type="caution">
    <text evidence="2">The sequence shown here is derived from an EMBL/GenBank/DDBJ whole genome shotgun (WGS) entry which is preliminary data.</text>
</comment>
<feature type="transmembrane region" description="Helical" evidence="1">
    <location>
        <begin position="354"/>
        <end position="370"/>
    </location>
</feature>
<evidence type="ECO:0000313" key="2">
    <source>
        <dbReference type="EMBL" id="OGM26871.1"/>
    </source>
</evidence>
<keyword evidence="1" id="KW-0472">Membrane</keyword>
<protein>
    <recommendedName>
        <fullName evidence="4">Glycosyltransferase RgtA/B/C/D-like domain-containing protein</fullName>
    </recommendedName>
</protein>
<keyword evidence="1" id="KW-1133">Transmembrane helix</keyword>
<gene>
    <name evidence="2" type="ORF">A2627_05660</name>
</gene>
<accession>A0A1F7YHP4</accession>
<feature type="transmembrane region" description="Helical" evidence="1">
    <location>
        <begin position="12"/>
        <end position="30"/>
    </location>
</feature>